<proteinExistence type="predicted"/>
<reference evidence="1" key="1">
    <citation type="submission" date="2018-05" db="EMBL/GenBank/DDBJ databases">
        <title>Draft genome of Mucuna pruriens seed.</title>
        <authorList>
            <person name="Nnadi N.E."/>
            <person name="Vos R."/>
            <person name="Hasami M.H."/>
            <person name="Devisetty U.K."/>
            <person name="Aguiy J.C."/>
        </authorList>
    </citation>
    <scope>NUCLEOTIDE SEQUENCE [LARGE SCALE GENOMIC DNA]</scope>
    <source>
        <strain evidence="1">JCA_2017</strain>
    </source>
</reference>
<dbReference type="EMBL" id="QJKJ01011263">
    <property type="protein sequence ID" value="RDX71605.1"/>
    <property type="molecule type" value="Genomic_DNA"/>
</dbReference>
<evidence type="ECO:0000313" key="1">
    <source>
        <dbReference type="EMBL" id="RDX71605.1"/>
    </source>
</evidence>
<name>A0A371EZY4_MUCPR</name>
<comment type="caution">
    <text evidence="1">The sequence shown here is derived from an EMBL/GenBank/DDBJ whole genome shotgun (WGS) entry which is preliminary data.</text>
</comment>
<evidence type="ECO:0008006" key="3">
    <source>
        <dbReference type="Google" id="ProtNLM"/>
    </source>
</evidence>
<dbReference type="Proteomes" id="UP000257109">
    <property type="component" value="Unassembled WGS sequence"/>
</dbReference>
<protein>
    <recommendedName>
        <fullName evidence="3">Mitochondrial protein</fullName>
    </recommendedName>
</protein>
<evidence type="ECO:0000313" key="2">
    <source>
        <dbReference type="Proteomes" id="UP000257109"/>
    </source>
</evidence>
<accession>A0A371EZY4</accession>
<dbReference type="AlphaFoldDB" id="A0A371EZY4"/>
<gene>
    <name evidence="1" type="ORF">CR513_49033</name>
</gene>
<sequence>MKEEMKALKKNSTWKIVDRPKDKRAIGYYDKTFALVAKMNTIKPPTLARTCNNLMLKMPSFIET</sequence>
<feature type="non-terminal residue" evidence="1">
    <location>
        <position position="1"/>
    </location>
</feature>
<keyword evidence="2" id="KW-1185">Reference proteome</keyword>
<organism evidence="1 2">
    <name type="scientific">Mucuna pruriens</name>
    <name type="common">Velvet bean</name>
    <name type="synonym">Dolichos pruriens</name>
    <dbReference type="NCBI Taxonomy" id="157652"/>
    <lineage>
        <taxon>Eukaryota</taxon>
        <taxon>Viridiplantae</taxon>
        <taxon>Streptophyta</taxon>
        <taxon>Embryophyta</taxon>
        <taxon>Tracheophyta</taxon>
        <taxon>Spermatophyta</taxon>
        <taxon>Magnoliopsida</taxon>
        <taxon>eudicotyledons</taxon>
        <taxon>Gunneridae</taxon>
        <taxon>Pentapetalae</taxon>
        <taxon>rosids</taxon>
        <taxon>fabids</taxon>
        <taxon>Fabales</taxon>
        <taxon>Fabaceae</taxon>
        <taxon>Papilionoideae</taxon>
        <taxon>50 kb inversion clade</taxon>
        <taxon>NPAAA clade</taxon>
        <taxon>indigoferoid/millettioid clade</taxon>
        <taxon>Phaseoleae</taxon>
        <taxon>Mucuna</taxon>
    </lineage>
</organism>